<organism evidence="4 5">
    <name type="scientific">Microbacterium oleivorans</name>
    <dbReference type="NCBI Taxonomy" id="273677"/>
    <lineage>
        <taxon>Bacteria</taxon>
        <taxon>Bacillati</taxon>
        <taxon>Actinomycetota</taxon>
        <taxon>Actinomycetes</taxon>
        <taxon>Micrococcales</taxon>
        <taxon>Microbacteriaceae</taxon>
        <taxon>Microbacterium</taxon>
    </lineage>
</organism>
<dbReference type="Pfam" id="PF05362">
    <property type="entry name" value="Lon_C"/>
    <property type="match status" value="1"/>
</dbReference>
<evidence type="ECO:0000313" key="4">
    <source>
        <dbReference type="EMBL" id="OAH51326.1"/>
    </source>
</evidence>
<evidence type="ECO:0000256" key="1">
    <source>
        <dbReference type="SAM" id="MobiDB-lite"/>
    </source>
</evidence>
<evidence type="ECO:0000259" key="3">
    <source>
        <dbReference type="PROSITE" id="PS50106"/>
    </source>
</evidence>
<dbReference type="Gene3D" id="2.30.42.10">
    <property type="match status" value="1"/>
</dbReference>
<accession>A0A177KE67</accession>
<dbReference type="SMART" id="SM00228">
    <property type="entry name" value="PDZ"/>
    <property type="match status" value="1"/>
</dbReference>
<dbReference type="Pfam" id="PF13180">
    <property type="entry name" value="PDZ_2"/>
    <property type="match status" value="1"/>
</dbReference>
<keyword evidence="2" id="KW-0472">Membrane</keyword>
<dbReference type="GO" id="GO:0030163">
    <property type="term" value="P:protein catabolic process"/>
    <property type="evidence" value="ECO:0007669"/>
    <property type="project" value="InterPro"/>
</dbReference>
<dbReference type="InterPro" id="IPR001478">
    <property type="entry name" value="PDZ"/>
</dbReference>
<dbReference type="Proteomes" id="UP000076998">
    <property type="component" value="Unassembled WGS sequence"/>
</dbReference>
<feature type="domain" description="PDZ" evidence="3">
    <location>
        <begin position="145"/>
        <end position="197"/>
    </location>
</feature>
<dbReference type="Gene3D" id="3.30.230.10">
    <property type="match status" value="1"/>
</dbReference>
<proteinExistence type="predicted"/>
<comment type="caution">
    <text evidence="4">The sequence shown here is derived from an EMBL/GenBank/DDBJ whole genome shotgun (WGS) entry which is preliminary data.</text>
</comment>
<keyword evidence="2" id="KW-1133">Transmembrane helix</keyword>
<feature type="transmembrane region" description="Helical" evidence="2">
    <location>
        <begin position="28"/>
        <end position="52"/>
    </location>
</feature>
<reference evidence="4 5" key="1">
    <citation type="submission" date="2016-02" db="EMBL/GenBank/DDBJ databases">
        <authorList>
            <person name="Wen L."/>
            <person name="He K."/>
            <person name="Yang H."/>
        </authorList>
    </citation>
    <scope>NUCLEOTIDE SEQUENCE [LARGE SCALE GENOMIC DNA]</scope>
    <source>
        <strain evidence="4 5">CD11_3</strain>
    </source>
</reference>
<evidence type="ECO:0000313" key="5">
    <source>
        <dbReference type="Proteomes" id="UP000076998"/>
    </source>
</evidence>
<feature type="region of interest" description="Disordered" evidence="1">
    <location>
        <begin position="1"/>
        <end position="23"/>
    </location>
</feature>
<dbReference type="GO" id="GO:0004176">
    <property type="term" value="F:ATP-dependent peptidase activity"/>
    <property type="evidence" value="ECO:0007669"/>
    <property type="project" value="InterPro"/>
</dbReference>
<dbReference type="InterPro" id="IPR020568">
    <property type="entry name" value="Ribosomal_Su5_D2-typ_SF"/>
</dbReference>
<dbReference type="InterPro" id="IPR008269">
    <property type="entry name" value="Lon_proteolytic"/>
</dbReference>
<dbReference type="InterPro" id="IPR027065">
    <property type="entry name" value="Lon_Prtase"/>
</dbReference>
<dbReference type="OrthoDB" id="2356897at2"/>
<dbReference type="InterPro" id="IPR036034">
    <property type="entry name" value="PDZ_sf"/>
</dbReference>
<dbReference type="PROSITE" id="PS50106">
    <property type="entry name" value="PDZ"/>
    <property type="match status" value="1"/>
</dbReference>
<sequence length="378" mass="39420">MSLFEDATATPSRSTDPRRSGGSRRFSVGVWALVIALVALLVLSFLPTGFVIQRQGPVVNTLGSAENTDGEEVPLISVRGAETYPTAGALDLTTVQIAGNRERTPSWFELAMAWFDPSQAVLPIDQVFPAGTTTEQRNEENAALMVDSQKEAAAAALTQLGYEVRSHVGVGALTEDSPSSGILEVGDEIVSADGTPIGDTAQLRSVINDGGGDPVELVIRRGDAERTVTVTPVRSETADGPVWIIGITTARDFDFPIDVTIQLDRIGGPSAGQMFALGIIDTLTPGELNGGEQVAGTGTIDSAGTIGPIGGIRQKLYGALDAGADYFLAPQRNCDEVVGHIPGDLRVIPVATLDDSLAALDAIRTGEGVDDLPVCTVG</sequence>
<dbReference type="SUPFAM" id="SSF50156">
    <property type="entry name" value="PDZ domain-like"/>
    <property type="match status" value="1"/>
</dbReference>
<name>A0A177KE67_9MICO</name>
<dbReference type="SUPFAM" id="SSF54211">
    <property type="entry name" value="Ribosomal protein S5 domain 2-like"/>
    <property type="match status" value="1"/>
</dbReference>
<protein>
    <submittedName>
        <fullName evidence="4">ATP-dependent serine peptidase containing a PDZ domain protein</fullName>
    </submittedName>
</protein>
<dbReference type="RefSeq" id="WP_064001833.1">
    <property type="nucleotide sequence ID" value="NZ_LSTV01000001.1"/>
</dbReference>
<gene>
    <name evidence="4" type="ORF">AYL44_03405</name>
</gene>
<dbReference type="GO" id="GO:0006508">
    <property type="term" value="P:proteolysis"/>
    <property type="evidence" value="ECO:0007669"/>
    <property type="project" value="InterPro"/>
</dbReference>
<keyword evidence="2" id="KW-0812">Transmembrane</keyword>
<dbReference type="PANTHER" id="PTHR10046">
    <property type="entry name" value="ATP DEPENDENT LON PROTEASE FAMILY MEMBER"/>
    <property type="match status" value="1"/>
</dbReference>
<dbReference type="EMBL" id="LSTV01000001">
    <property type="protein sequence ID" value="OAH51326.1"/>
    <property type="molecule type" value="Genomic_DNA"/>
</dbReference>
<dbReference type="AlphaFoldDB" id="A0A177KE67"/>
<dbReference type="GO" id="GO:0004252">
    <property type="term" value="F:serine-type endopeptidase activity"/>
    <property type="evidence" value="ECO:0007669"/>
    <property type="project" value="InterPro"/>
</dbReference>
<dbReference type="InterPro" id="IPR014721">
    <property type="entry name" value="Ribsml_uS5_D2-typ_fold_subgr"/>
</dbReference>
<evidence type="ECO:0000256" key="2">
    <source>
        <dbReference type="SAM" id="Phobius"/>
    </source>
</evidence>
<dbReference type="GO" id="GO:0005524">
    <property type="term" value="F:ATP binding"/>
    <property type="evidence" value="ECO:0007669"/>
    <property type="project" value="InterPro"/>
</dbReference>